<evidence type="ECO:0000313" key="3">
    <source>
        <dbReference type="EMBL" id="QEY25711.1"/>
    </source>
</evidence>
<keyword evidence="4" id="KW-1185">Reference proteome</keyword>
<dbReference type="AlphaFoldDB" id="A0A5J6PSK7"/>
<dbReference type="InterPro" id="IPR037401">
    <property type="entry name" value="SnoaL-like"/>
</dbReference>
<dbReference type="InterPro" id="IPR032710">
    <property type="entry name" value="NTF2-like_dom_sf"/>
</dbReference>
<name>A0A5J6PSK7_9NEIS</name>
<keyword evidence="1" id="KW-0732">Signal</keyword>
<protein>
    <submittedName>
        <fullName evidence="3">Nuclear transport factor 2 family protein</fullName>
    </submittedName>
</protein>
<feature type="signal peptide" evidence="1">
    <location>
        <begin position="1"/>
        <end position="23"/>
    </location>
</feature>
<feature type="chain" id="PRO_5023890972" evidence="1">
    <location>
        <begin position="24"/>
        <end position="185"/>
    </location>
</feature>
<organism evidence="3 4">
    <name type="scientific">Neisseria zalophi</name>
    <dbReference type="NCBI Taxonomy" id="640030"/>
    <lineage>
        <taxon>Bacteria</taxon>
        <taxon>Pseudomonadati</taxon>
        <taxon>Pseudomonadota</taxon>
        <taxon>Betaproteobacteria</taxon>
        <taxon>Neisseriales</taxon>
        <taxon>Neisseriaceae</taxon>
        <taxon>Neisseria</taxon>
    </lineage>
</organism>
<dbReference type="OrthoDB" id="6491893at2"/>
<dbReference type="SUPFAM" id="SSF54427">
    <property type="entry name" value="NTF2-like"/>
    <property type="match status" value="1"/>
</dbReference>
<reference evidence="3 4" key="1">
    <citation type="submission" date="2018-08" db="EMBL/GenBank/DDBJ databases">
        <title>Neisseria zalophi ATCC BAA-2455 complete genome.</title>
        <authorList>
            <person name="Veseli I.A."/>
            <person name="Buttler R."/>
            <person name="Mascarenhas dos Santos A.C."/>
            <person name="Pombert J.-F."/>
        </authorList>
    </citation>
    <scope>NUCLEOTIDE SEQUENCE [LARGE SCALE GENOMIC DNA]</scope>
    <source>
        <strain evidence="3 4">ATCC BAA-2455</strain>
    </source>
</reference>
<sequence length="185" mass="20988">MKSSHFLVAALTASFLFSGNALAADTHTATAVRATSPEQSGGTFKYSTNRQIAAEQKNVYDTIIRYQNALNAGDTKTILNLFADESYSQWNDKLTADTTAERRQQYDDLFQREKFETDFAFDTIWINGDTAVVRTHHHVGSVVTNFKEQKTVIDLNREVFVMRKVNGQWKIFLYTFNTNPLQGEA</sequence>
<feature type="domain" description="SnoaL-like" evidence="2">
    <location>
        <begin position="65"/>
        <end position="169"/>
    </location>
</feature>
<dbReference type="Pfam" id="PF12680">
    <property type="entry name" value="SnoaL_2"/>
    <property type="match status" value="1"/>
</dbReference>
<accession>A0A5J6PSK7</accession>
<dbReference type="Proteomes" id="UP000325713">
    <property type="component" value="Chromosome"/>
</dbReference>
<gene>
    <name evidence="3" type="ORF">D0T92_03625</name>
</gene>
<dbReference type="RefSeq" id="WP_151050288.1">
    <property type="nucleotide sequence ID" value="NZ_CP031700.1"/>
</dbReference>
<evidence type="ECO:0000256" key="1">
    <source>
        <dbReference type="SAM" id="SignalP"/>
    </source>
</evidence>
<evidence type="ECO:0000259" key="2">
    <source>
        <dbReference type="Pfam" id="PF12680"/>
    </source>
</evidence>
<proteinExistence type="predicted"/>
<dbReference type="EMBL" id="CP031700">
    <property type="protein sequence ID" value="QEY25711.1"/>
    <property type="molecule type" value="Genomic_DNA"/>
</dbReference>
<dbReference type="Gene3D" id="3.10.450.50">
    <property type="match status" value="1"/>
</dbReference>
<dbReference type="KEGG" id="nzl:D0T92_03625"/>
<evidence type="ECO:0000313" key="4">
    <source>
        <dbReference type="Proteomes" id="UP000325713"/>
    </source>
</evidence>